<accession>A0ACB6UZX7</accession>
<name>A0ACB6UZX7_9ASCO</name>
<organism evidence="1 2">
    <name type="scientific">Geotrichum galactomycetum</name>
    <dbReference type="NCBI Taxonomy" id="27317"/>
    <lineage>
        <taxon>Eukaryota</taxon>
        <taxon>Fungi</taxon>
        <taxon>Dikarya</taxon>
        <taxon>Ascomycota</taxon>
        <taxon>Saccharomycotina</taxon>
        <taxon>Dipodascomycetes</taxon>
        <taxon>Dipodascales</taxon>
        <taxon>Dipodascaceae</taxon>
        <taxon>Geotrichum</taxon>
    </lineage>
</organism>
<comment type="caution">
    <text evidence="1">The sequence shown here is derived from an EMBL/GenBank/DDBJ whole genome shotgun (WGS) entry which is preliminary data.</text>
</comment>
<reference evidence="1 2" key="1">
    <citation type="journal article" date="2020" name="Front. Microbiol.">
        <title>Phenotypic and Genetic Characterization of the Cheese Ripening Yeast Geotrichum candidum.</title>
        <authorList>
            <person name="Perkins V."/>
            <person name="Vignola S."/>
            <person name="Lessard M.H."/>
            <person name="Plante P.L."/>
            <person name="Corbeil J."/>
            <person name="Dugat-Bony E."/>
            <person name="Frenette M."/>
            <person name="Labrie S."/>
        </authorList>
    </citation>
    <scope>NUCLEOTIDE SEQUENCE [LARGE SCALE GENOMIC DNA]</scope>
    <source>
        <strain evidence="1 2">LMA-1147</strain>
    </source>
</reference>
<evidence type="ECO:0000313" key="1">
    <source>
        <dbReference type="EMBL" id="KAF5093763.1"/>
    </source>
</evidence>
<evidence type="ECO:0000313" key="2">
    <source>
        <dbReference type="Proteomes" id="UP000744676"/>
    </source>
</evidence>
<dbReference type="EMBL" id="QVQA01000207">
    <property type="protein sequence ID" value="KAF5093763.1"/>
    <property type="molecule type" value="Genomic_DNA"/>
</dbReference>
<dbReference type="Proteomes" id="UP000744676">
    <property type="component" value="Unassembled WGS sequence"/>
</dbReference>
<keyword evidence="2" id="KW-1185">Reference proteome</keyword>
<protein>
    <submittedName>
        <fullName evidence="1">Uncharacterized protein</fullName>
    </submittedName>
</protein>
<proteinExistence type="predicted"/>
<sequence length="208" mass="22953">MEAQPTHIITDSEQPATAVPGVNPEVSTICAPCAPCLCSTALTSPPQDENVEAMKQRLKELQDEADRLQQMQTELHKESEDLREDKKDQDARSIYVGNVDYGTTPEELQQLFQTCGSINRITIALNKYTQHPMGYAYIEFAEPSLVANALVLSGTMFRGRQLKVVPKRTNVPAFMRGGGRGGQRGAPRGYYRGFRGGFRGRGRGGSPY</sequence>
<gene>
    <name evidence="1" type="ORF">D0Z00_003877</name>
</gene>